<dbReference type="AlphaFoldDB" id="A0A812QFH4"/>
<evidence type="ECO:0000313" key="2">
    <source>
        <dbReference type="EMBL" id="CAE7388305.1"/>
    </source>
</evidence>
<comment type="caution">
    <text evidence="2">The sequence shown here is derived from an EMBL/GenBank/DDBJ whole genome shotgun (WGS) entry which is preliminary data.</text>
</comment>
<reference evidence="2" key="1">
    <citation type="submission" date="2021-02" db="EMBL/GenBank/DDBJ databases">
        <authorList>
            <person name="Dougan E. K."/>
            <person name="Rhodes N."/>
            <person name="Thang M."/>
            <person name="Chan C."/>
        </authorList>
    </citation>
    <scope>NUCLEOTIDE SEQUENCE</scope>
</reference>
<feature type="non-terminal residue" evidence="2">
    <location>
        <position position="1"/>
    </location>
</feature>
<accession>A0A812QFH4</accession>
<feature type="domain" description="Peptidase S74" evidence="1">
    <location>
        <begin position="95"/>
        <end position="191"/>
    </location>
</feature>
<name>A0A812QFH4_9DINO</name>
<dbReference type="EMBL" id="CAJNDS010002237">
    <property type="protein sequence ID" value="CAE7388305.1"/>
    <property type="molecule type" value="Genomic_DNA"/>
</dbReference>
<dbReference type="InterPro" id="IPR030392">
    <property type="entry name" value="S74_ICA"/>
</dbReference>
<dbReference type="Proteomes" id="UP000604046">
    <property type="component" value="Unassembled WGS sequence"/>
</dbReference>
<sequence>SDLATLAFDLTHPGLPLPIRGLACCGATTSVFSKVHFTYTNTYITSESSTTNQLQFYVNNQRSLTLMQKPTGVSTGNVGGALHGLWYADHMLHISDRRLKKSIHPLAAGLDEKASAAGAFASDGQGAAWILRQLRPVSYYFKRDTEAKHPRFGFIADEVAETLPEVIQESTDEQKIKGIAYQESHGEPWRA</sequence>
<dbReference type="PROSITE" id="PS51688">
    <property type="entry name" value="ICA"/>
    <property type="match status" value="1"/>
</dbReference>
<keyword evidence="3" id="KW-1185">Reference proteome</keyword>
<gene>
    <name evidence="2" type="ORF">SNAT2548_LOCUS21174</name>
</gene>
<dbReference type="OrthoDB" id="425447at2759"/>
<dbReference type="Pfam" id="PF13884">
    <property type="entry name" value="Peptidase_S74"/>
    <property type="match status" value="1"/>
</dbReference>
<organism evidence="2 3">
    <name type="scientific">Symbiodinium natans</name>
    <dbReference type="NCBI Taxonomy" id="878477"/>
    <lineage>
        <taxon>Eukaryota</taxon>
        <taxon>Sar</taxon>
        <taxon>Alveolata</taxon>
        <taxon>Dinophyceae</taxon>
        <taxon>Suessiales</taxon>
        <taxon>Symbiodiniaceae</taxon>
        <taxon>Symbiodinium</taxon>
    </lineage>
</organism>
<proteinExistence type="predicted"/>
<protein>
    <recommendedName>
        <fullName evidence="1">Peptidase S74 domain-containing protein</fullName>
    </recommendedName>
</protein>
<evidence type="ECO:0000259" key="1">
    <source>
        <dbReference type="PROSITE" id="PS51688"/>
    </source>
</evidence>
<evidence type="ECO:0000313" key="3">
    <source>
        <dbReference type="Proteomes" id="UP000604046"/>
    </source>
</evidence>